<dbReference type="Gene3D" id="3.40.50.1950">
    <property type="entry name" value="Flavin prenyltransferase-like"/>
    <property type="match status" value="1"/>
</dbReference>
<dbReference type="PIRSF" id="PIRSF001390">
    <property type="entry name" value="Dipicolinate_synth_subunit_B"/>
    <property type="match status" value="1"/>
</dbReference>
<dbReference type="AlphaFoldDB" id="A0AB36TH49"/>
<sequence length="194" mass="20697">MLLEGIKIGFGLTGSFCTIDKVIPEIEKLVSNGAKVFPILSGSVSKFDTRFGRAEDLRLKLEGITGNKVIDSIVDAEPIGPKSLLDIMVVAPCTGNTLAKIANGITDTTVTMACKAHLRNQKPVVLSISTNDGLGANAKNIGLLLNMKNIYLVPFGQDGPGTKPNSLVADTTQIMPTILEALNHKQIQPILIKY</sequence>
<comment type="caution">
    <text evidence="2">The sequence shown here is derived from an EMBL/GenBank/DDBJ whole genome shotgun (WGS) entry which is preliminary data.</text>
</comment>
<dbReference type="NCBIfam" id="TIGR02852">
    <property type="entry name" value="spore_dpaB"/>
    <property type="match status" value="1"/>
</dbReference>
<evidence type="ECO:0000259" key="1">
    <source>
        <dbReference type="Pfam" id="PF02441"/>
    </source>
</evidence>
<evidence type="ECO:0000313" key="2">
    <source>
        <dbReference type="EMBL" id="PFH03083.1"/>
    </source>
</evidence>
<evidence type="ECO:0000313" key="3">
    <source>
        <dbReference type="Proteomes" id="UP000223596"/>
    </source>
</evidence>
<gene>
    <name evidence="2" type="ORF">M972_111879</name>
</gene>
<proteinExistence type="predicted"/>
<accession>A0AB36TH49</accession>
<reference evidence="2 3" key="1">
    <citation type="submission" date="2017-09" db="EMBL/GenBank/DDBJ databases">
        <title>Evaluation of Pacific Biosciences Sequencing Technology to Finishing C. thermocellum Genome Sequences.</title>
        <authorList>
            <person name="Brown S."/>
        </authorList>
    </citation>
    <scope>NUCLEOTIDE SEQUENCE [LARGE SCALE GENOMIC DNA]</scope>
    <source>
        <strain evidence="2 3">AD2</strain>
    </source>
</reference>
<dbReference type="Pfam" id="PF02441">
    <property type="entry name" value="Flavoprotein"/>
    <property type="match status" value="1"/>
</dbReference>
<dbReference type="RefSeq" id="WP_003519036.1">
    <property type="nucleotide sequence ID" value="NZ_CP013828.1"/>
</dbReference>
<dbReference type="GO" id="GO:0003824">
    <property type="term" value="F:catalytic activity"/>
    <property type="evidence" value="ECO:0007669"/>
    <property type="project" value="InterPro"/>
</dbReference>
<dbReference type="InterPro" id="IPR003382">
    <property type="entry name" value="Flavoprotein"/>
</dbReference>
<dbReference type="NCBIfam" id="NF006161">
    <property type="entry name" value="PRK08305.1"/>
    <property type="match status" value="1"/>
</dbReference>
<name>A0AB36TH49_ACETH</name>
<dbReference type="InterPro" id="IPR036551">
    <property type="entry name" value="Flavin_trans-like"/>
</dbReference>
<dbReference type="GeneID" id="35804364"/>
<feature type="domain" description="Flavoprotein" evidence="1">
    <location>
        <begin position="7"/>
        <end position="167"/>
    </location>
</feature>
<organism evidence="2 3">
    <name type="scientific">Acetivibrio thermocellus AD2</name>
    <dbReference type="NCBI Taxonomy" id="1138384"/>
    <lineage>
        <taxon>Bacteria</taxon>
        <taxon>Bacillati</taxon>
        <taxon>Bacillota</taxon>
        <taxon>Clostridia</taxon>
        <taxon>Eubacteriales</taxon>
        <taxon>Oscillospiraceae</taxon>
        <taxon>Acetivibrio</taxon>
    </lineage>
</organism>
<dbReference type="InterPro" id="IPR014214">
    <property type="entry name" value="Dipicolinic_acid_synth_B"/>
</dbReference>
<protein>
    <submittedName>
        <fullName evidence="2">Dipicolinate synthase subunit B</fullName>
    </submittedName>
</protein>
<dbReference type="SUPFAM" id="SSF52507">
    <property type="entry name" value="Homo-oligomeric flavin-containing Cys decarboxylases, HFCD"/>
    <property type="match status" value="1"/>
</dbReference>
<dbReference type="EMBL" id="PDBW01000001">
    <property type="protein sequence ID" value="PFH03083.1"/>
    <property type="molecule type" value="Genomic_DNA"/>
</dbReference>
<dbReference type="Proteomes" id="UP000223596">
    <property type="component" value="Unassembled WGS sequence"/>
</dbReference>